<evidence type="ECO:0000313" key="6">
    <source>
        <dbReference type="Proteomes" id="UP001153636"/>
    </source>
</evidence>
<evidence type="ECO:0000259" key="3">
    <source>
        <dbReference type="Pfam" id="PF02550"/>
    </source>
</evidence>
<dbReference type="PANTHER" id="PTHR21432:SF20">
    <property type="entry name" value="ACETYL-COA HYDROLASE"/>
    <property type="match status" value="1"/>
</dbReference>
<dbReference type="Gene3D" id="3.40.1080.10">
    <property type="entry name" value="Glutaconate Coenzyme A-transferase"/>
    <property type="match status" value="1"/>
</dbReference>
<dbReference type="Gene3D" id="3.30.750.70">
    <property type="entry name" value="4-hydroxybutyrate coenzyme like domains"/>
    <property type="match status" value="1"/>
</dbReference>
<dbReference type="EMBL" id="OV651822">
    <property type="protein sequence ID" value="CAH1100652.1"/>
    <property type="molecule type" value="Genomic_DNA"/>
</dbReference>
<reference evidence="5" key="1">
    <citation type="submission" date="2022-01" db="EMBL/GenBank/DDBJ databases">
        <authorList>
            <person name="King R."/>
        </authorList>
    </citation>
    <scope>NUCLEOTIDE SEQUENCE</scope>
</reference>
<dbReference type="Pfam" id="PF13336">
    <property type="entry name" value="AcetylCoA_hyd_C"/>
    <property type="match status" value="1"/>
</dbReference>
<evidence type="ECO:0008006" key="7">
    <source>
        <dbReference type="Google" id="ProtNLM"/>
    </source>
</evidence>
<dbReference type="GO" id="GO:0005739">
    <property type="term" value="C:mitochondrion"/>
    <property type="evidence" value="ECO:0007669"/>
    <property type="project" value="TreeGrafter"/>
</dbReference>
<gene>
    <name evidence="5" type="ORF">PSYICH_LOCUS1915</name>
</gene>
<proteinExistence type="inferred from homology"/>
<dbReference type="InterPro" id="IPR026888">
    <property type="entry name" value="AcetylCoA_hyd_C"/>
</dbReference>
<dbReference type="InterPro" id="IPR046433">
    <property type="entry name" value="ActCoA_hydro"/>
</dbReference>
<sequence length="479" mass="52303">MAFSLHKIPQSVKNFSSLFPIFRTPSRTKLKYYTYINEPAQVIKQKQPKWVTAEEAFKDILKSNCIVSIQGAAATPSELINAMTKVGKSKDLKGIRVYHMHTDGSLPYVDASCADIFRSGSFFMGANVRKAVAEGRADAYPIFLSEIPLMFHKKIIEPDICLIHVSPPDSHGFCTLGTSVDCVRAAMTASKCIVALVNCQMPRTFGDSIIHISHIDFAVEADRHLPNHAAKPPCKEEMQIGKYIAEKLVEDGATLQMGIGNIPDATLAALTGHKNLGIHSEMFSDGVIPLVEKGCITNNNKKIFQGRTVGSFLTGSEKLYKFIDDNPSIEMLVVDYVNNNNVIKALPKMTAINACIEIDLTGQICSDSIGTMMFSGFGGQLDFLRGSAEAYDGRGKPIVALQSITGKGLSKIVPILKPGAGVVTTRGHVHYVVTEYGVANLFGKSLRQRAHALIQIAHPKHREALDKAAFDRLKTKPCP</sequence>
<evidence type="ECO:0000313" key="5">
    <source>
        <dbReference type="EMBL" id="CAH1100652.1"/>
    </source>
</evidence>
<dbReference type="InterPro" id="IPR038460">
    <property type="entry name" value="AcetylCoA_hyd_C_sf"/>
</dbReference>
<dbReference type="OrthoDB" id="10250396at2759"/>
<evidence type="ECO:0000259" key="4">
    <source>
        <dbReference type="Pfam" id="PF13336"/>
    </source>
</evidence>
<comment type="similarity">
    <text evidence="1">Belongs to the acetyl-CoA hydrolase/transferase family.</text>
</comment>
<feature type="domain" description="Acetyl-CoA hydrolase/transferase N-terminal" evidence="3">
    <location>
        <begin position="58"/>
        <end position="222"/>
    </location>
</feature>
<accession>A0A9P0CL54</accession>
<dbReference type="InterPro" id="IPR037171">
    <property type="entry name" value="NagB/RpiA_transferase-like"/>
</dbReference>
<keyword evidence="6" id="KW-1185">Reference proteome</keyword>
<dbReference type="PANTHER" id="PTHR21432">
    <property type="entry name" value="ACETYL-COA HYDROLASE-RELATED"/>
    <property type="match status" value="1"/>
</dbReference>
<organism evidence="5 6">
    <name type="scientific">Psylliodes chrysocephalus</name>
    <dbReference type="NCBI Taxonomy" id="3402493"/>
    <lineage>
        <taxon>Eukaryota</taxon>
        <taxon>Metazoa</taxon>
        <taxon>Ecdysozoa</taxon>
        <taxon>Arthropoda</taxon>
        <taxon>Hexapoda</taxon>
        <taxon>Insecta</taxon>
        <taxon>Pterygota</taxon>
        <taxon>Neoptera</taxon>
        <taxon>Endopterygota</taxon>
        <taxon>Coleoptera</taxon>
        <taxon>Polyphaga</taxon>
        <taxon>Cucujiformia</taxon>
        <taxon>Chrysomeloidea</taxon>
        <taxon>Chrysomelidae</taxon>
        <taxon>Galerucinae</taxon>
        <taxon>Alticini</taxon>
        <taxon>Psylliodes</taxon>
    </lineage>
</organism>
<dbReference type="Pfam" id="PF02550">
    <property type="entry name" value="AcetylCoA_hydro"/>
    <property type="match status" value="1"/>
</dbReference>
<protein>
    <recommendedName>
        <fullName evidence="7">Acetyl-CoA hydrolase</fullName>
    </recommendedName>
</protein>
<name>A0A9P0CL54_9CUCU</name>
<evidence type="ECO:0000256" key="2">
    <source>
        <dbReference type="ARBA" id="ARBA00022679"/>
    </source>
</evidence>
<evidence type="ECO:0000256" key="1">
    <source>
        <dbReference type="ARBA" id="ARBA00009632"/>
    </source>
</evidence>
<dbReference type="Proteomes" id="UP001153636">
    <property type="component" value="Chromosome 10"/>
</dbReference>
<dbReference type="Gene3D" id="3.40.1080.20">
    <property type="entry name" value="Acetyl-CoA hydrolase/transferase C-terminal domain"/>
    <property type="match status" value="1"/>
</dbReference>
<dbReference type="SUPFAM" id="SSF100950">
    <property type="entry name" value="NagB/RpiA/CoA transferase-like"/>
    <property type="match status" value="2"/>
</dbReference>
<dbReference type="InterPro" id="IPR003702">
    <property type="entry name" value="ActCoA_hydro_N"/>
</dbReference>
<dbReference type="GO" id="GO:0008775">
    <property type="term" value="F:acetate CoA-transferase activity"/>
    <property type="evidence" value="ECO:0007669"/>
    <property type="project" value="InterPro"/>
</dbReference>
<dbReference type="AlphaFoldDB" id="A0A9P0CL54"/>
<feature type="domain" description="Acetyl-CoA hydrolase/transferase C-terminal" evidence="4">
    <location>
        <begin position="315"/>
        <end position="469"/>
    </location>
</feature>
<dbReference type="GO" id="GO:0006083">
    <property type="term" value="P:acetate metabolic process"/>
    <property type="evidence" value="ECO:0007669"/>
    <property type="project" value="InterPro"/>
</dbReference>
<keyword evidence="2" id="KW-0808">Transferase</keyword>